<feature type="region of interest" description="Disordered" evidence="2">
    <location>
        <begin position="343"/>
        <end position="537"/>
    </location>
</feature>
<feature type="compositionally biased region" description="Polar residues" evidence="2">
    <location>
        <begin position="11"/>
        <end position="21"/>
    </location>
</feature>
<dbReference type="STRING" id="1051891.A0A0C3QKQ2"/>
<feature type="region of interest" description="Disordered" evidence="2">
    <location>
        <begin position="1"/>
        <end position="64"/>
    </location>
</feature>
<dbReference type="AlphaFoldDB" id="A0A0C3QKQ2"/>
<dbReference type="PANTHER" id="PTHR12832">
    <property type="entry name" value="TESTIS-SPECIFIC PROTEIN PBS13 T-COMPLEX 11"/>
    <property type="match status" value="1"/>
</dbReference>
<gene>
    <name evidence="3" type="ORF">M407DRAFT_233725</name>
</gene>
<feature type="compositionally biased region" description="Basic and acidic residues" evidence="2">
    <location>
        <begin position="109"/>
        <end position="123"/>
    </location>
</feature>
<dbReference type="HOGENOM" id="CLU_269621_0_0_1"/>
<proteinExistence type="inferred from homology"/>
<sequence>MTSFNVEREQMQSTNIDSHNLNFDHHHPPSPISRPLKRKPSSCLCQSHDRQQSSDSSVGGDDESVGMHISVATASAETGSCTGSSQNVLVSTTSTSSTSSSQHHLQIILERHPSPDTDDESSHRLGSPTPSSSSSRAGTDTTATHSPAAEDPMEVEDEEAQQHDLLLSTSQDPDRGSQSPVCIQSPVIAQPHRVLPHVYHEPWVSPTHSRQTAQMSSSLACNEALFLLNLAHPHASFIDHAVHPLCMSFDFPPPLHPSTPPSTTTAKEPSSALDWISGILRRVSFSLVIREQPDRTATATTTTTSLLLPVPTRRGAISAAATSSAAAIIVNNTRTPHSLASLKRTGGRLDSTSPLAFSPLPPSTSSSSSLRVHPQQHLFSSPSPLPFPRRQVHLSRFARRRSSKRDDILQHRRARSVPPELERSLPPPTPANNHHPQQQRQFRPHIGMTPTTPTTPTHTFSPMTADTKGKAKDMGVADIAPSRQNSTGMGVSVDSAATPASPSSSTPSGSEDESSPTRHIRHSSASAASSMPSFPTTFKQQPFSLHVNLGTTSPLTSSPSSAGSAFGSPLGSPAYCQQPPPVIPQALPLITRDTLKELELEVTLRSPQLRHDLLFDPGLQFRPTSGRKKREQTERYWEAVAREMQYGCTCTCFDRDNRVYACVCGKVPTTGATVTTANTMFKPSVAPIAERWREMVSATQSRILPLLQTLKEVLHLVIHPATPGSATPSSNASSVSGSPPTSPTQSSYHTAPSSSSAASASDPLLAAFDPLLIQQEIKHGVFDYRSVFRWLGEIMKTHCAPMRDVMVEAMVRMGTAEDMEDGVPRERRPVKALRMCFEILEVMKLDIANHQLQALRPYLLETCPDFELKTFQERFEKGISGLDITRRWISRAIAATPQASPPSRSKHVMAALCSAMVNVVFDPPAPGPDAPAAVAGAPVPEKAYPETLYLDHARLNNYVNDAADLLGLYMLIMLFRQLTTSGATAGLEDWEIDRIKREVWEVGPSRLGMCFDVLAPTALPADGTQRDPKAKWEKGMMDVMLQIARRAEDARERIRSGKGRPTDDATSSSTSSRMPSQEILTLIENWQKAHYKKGSPLQKIMKERLRAAVLEVVKENALAASSSTAAMDGLTKPNVPSRHHSSSMSMRRLGRQPSIVIPSSNPPTQKKSAGTGLEPLMPEIQHLGERIARLVIFHSKVYGKLYEVDGFIDTKL</sequence>
<reference evidence="4" key="2">
    <citation type="submission" date="2015-01" db="EMBL/GenBank/DDBJ databases">
        <title>Evolutionary Origins and Diversification of the Mycorrhizal Mutualists.</title>
        <authorList>
            <consortium name="DOE Joint Genome Institute"/>
            <consortium name="Mycorrhizal Genomics Consortium"/>
            <person name="Kohler A."/>
            <person name="Kuo A."/>
            <person name="Nagy L.G."/>
            <person name="Floudas D."/>
            <person name="Copeland A."/>
            <person name="Barry K.W."/>
            <person name="Cichocki N."/>
            <person name="Veneault-Fourrey C."/>
            <person name="LaButti K."/>
            <person name="Lindquist E.A."/>
            <person name="Lipzen A."/>
            <person name="Lundell T."/>
            <person name="Morin E."/>
            <person name="Murat C."/>
            <person name="Riley R."/>
            <person name="Ohm R."/>
            <person name="Sun H."/>
            <person name="Tunlid A."/>
            <person name="Henrissat B."/>
            <person name="Grigoriev I.V."/>
            <person name="Hibbett D.S."/>
            <person name="Martin F."/>
        </authorList>
    </citation>
    <scope>NUCLEOTIDE SEQUENCE [LARGE SCALE GENOMIC DNA]</scope>
    <source>
        <strain evidence="4">MUT 4182</strain>
    </source>
</reference>
<protein>
    <recommendedName>
        <fullName evidence="5">Tcp11-domain-containing protein</fullName>
    </recommendedName>
</protein>
<dbReference type="GO" id="GO:0010737">
    <property type="term" value="P:protein kinase A signaling"/>
    <property type="evidence" value="ECO:0007669"/>
    <property type="project" value="TreeGrafter"/>
</dbReference>
<evidence type="ECO:0000256" key="1">
    <source>
        <dbReference type="ARBA" id="ARBA00010954"/>
    </source>
</evidence>
<comment type="similarity">
    <text evidence="1">Belongs to the TCP11 family.</text>
</comment>
<evidence type="ECO:0008006" key="5">
    <source>
        <dbReference type="Google" id="ProtNLM"/>
    </source>
</evidence>
<dbReference type="EMBL" id="KN823015">
    <property type="protein sequence ID" value="KIO27029.1"/>
    <property type="molecule type" value="Genomic_DNA"/>
</dbReference>
<evidence type="ECO:0000256" key="2">
    <source>
        <dbReference type="SAM" id="MobiDB-lite"/>
    </source>
</evidence>
<feature type="compositionally biased region" description="Polar residues" evidence="2">
    <location>
        <begin position="76"/>
        <end position="90"/>
    </location>
</feature>
<feature type="compositionally biased region" description="Basic residues" evidence="2">
    <location>
        <begin position="390"/>
        <end position="403"/>
    </location>
</feature>
<feature type="region of interest" description="Disordered" evidence="2">
    <location>
        <begin position="76"/>
        <end position="162"/>
    </location>
</feature>
<keyword evidence="4" id="KW-1185">Reference proteome</keyword>
<feature type="compositionally biased region" description="Low complexity" evidence="2">
    <location>
        <begin position="491"/>
        <end position="509"/>
    </location>
</feature>
<dbReference type="InterPro" id="IPR008862">
    <property type="entry name" value="Tcp11"/>
</dbReference>
<dbReference type="Pfam" id="PF05794">
    <property type="entry name" value="Tcp11"/>
    <property type="match status" value="2"/>
</dbReference>
<dbReference type="Proteomes" id="UP000054248">
    <property type="component" value="Unassembled WGS sequence"/>
</dbReference>
<feature type="region of interest" description="Disordered" evidence="2">
    <location>
        <begin position="549"/>
        <end position="573"/>
    </location>
</feature>
<dbReference type="OrthoDB" id="276323at2759"/>
<accession>A0A0C3QKQ2</accession>
<feature type="compositionally biased region" description="Low complexity" evidence="2">
    <location>
        <begin position="124"/>
        <end position="144"/>
    </location>
</feature>
<reference evidence="3 4" key="1">
    <citation type="submission" date="2014-04" db="EMBL/GenBank/DDBJ databases">
        <authorList>
            <consortium name="DOE Joint Genome Institute"/>
            <person name="Kuo A."/>
            <person name="Girlanda M."/>
            <person name="Perotto S."/>
            <person name="Kohler A."/>
            <person name="Nagy L.G."/>
            <person name="Floudas D."/>
            <person name="Copeland A."/>
            <person name="Barry K.W."/>
            <person name="Cichocki N."/>
            <person name="Veneault-Fourrey C."/>
            <person name="LaButti K."/>
            <person name="Lindquist E.A."/>
            <person name="Lipzen A."/>
            <person name="Lundell T."/>
            <person name="Morin E."/>
            <person name="Murat C."/>
            <person name="Sun H."/>
            <person name="Tunlid A."/>
            <person name="Henrissat B."/>
            <person name="Grigoriev I.V."/>
            <person name="Hibbett D.S."/>
            <person name="Martin F."/>
            <person name="Nordberg H.P."/>
            <person name="Cantor M.N."/>
            <person name="Hua S.X."/>
        </authorList>
    </citation>
    <scope>NUCLEOTIDE SEQUENCE [LARGE SCALE GENOMIC DNA]</scope>
    <source>
        <strain evidence="3 4">MUT 4182</strain>
    </source>
</reference>
<organism evidence="3 4">
    <name type="scientific">Tulasnella calospora MUT 4182</name>
    <dbReference type="NCBI Taxonomy" id="1051891"/>
    <lineage>
        <taxon>Eukaryota</taxon>
        <taxon>Fungi</taxon>
        <taxon>Dikarya</taxon>
        <taxon>Basidiomycota</taxon>
        <taxon>Agaricomycotina</taxon>
        <taxon>Agaricomycetes</taxon>
        <taxon>Cantharellales</taxon>
        <taxon>Tulasnellaceae</taxon>
        <taxon>Tulasnella</taxon>
    </lineage>
</organism>
<feature type="compositionally biased region" description="Low complexity" evidence="2">
    <location>
        <begin position="351"/>
        <end position="382"/>
    </location>
</feature>
<feature type="compositionally biased region" description="Low complexity" evidence="2">
    <location>
        <begin position="434"/>
        <end position="464"/>
    </location>
</feature>
<feature type="compositionally biased region" description="Basic and acidic residues" evidence="2">
    <location>
        <begin position="1050"/>
        <end position="1063"/>
    </location>
</feature>
<feature type="compositionally biased region" description="Basic and acidic residues" evidence="2">
    <location>
        <begin position="1"/>
        <end position="10"/>
    </location>
</feature>
<evidence type="ECO:0000313" key="4">
    <source>
        <dbReference type="Proteomes" id="UP000054248"/>
    </source>
</evidence>
<feature type="compositionally biased region" description="Low complexity" evidence="2">
    <location>
        <begin position="91"/>
        <end position="101"/>
    </location>
</feature>
<feature type="region of interest" description="Disordered" evidence="2">
    <location>
        <begin position="722"/>
        <end position="755"/>
    </location>
</feature>
<evidence type="ECO:0000313" key="3">
    <source>
        <dbReference type="EMBL" id="KIO27029.1"/>
    </source>
</evidence>
<feature type="region of interest" description="Disordered" evidence="2">
    <location>
        <begin position="1050"/>
        <end position="1076"/>
    </location>
</feature>
<dbReference type="PANTHER" id="PTHR12832:SF11">
    <property type="entry name" value="LD23868P"/>
    <property type="match status" value="1"/>
</dbReference>
<name>A0A0C3QKQ2_9AGAM</name>